<accession>A0ABN8RMR6</accession>
<reference evidence="2 3" key="1">
    <citation type="submission" date="2022-05" db="EMBL/GenBank/DDBJ databases">
        <authorList>
            <consortium name="Genoscope - CEA"/>
            <person name="William W."/>
        </authorList>
    </citation>
    <scope>NUCLEOTIDE SEQUENCE [LARGE SCALE GENOMIC DNA]</scope>
</reference>
<comment type="caution">
    <text evidence="2">The sequence shown here is derived from an EMBL/GenBank/DDBJ whole genome shotgun (WGS) entry which is preliminary data.</text>
</comment>
<dbReference type="EMBL" id="CALNXI010001873">
    <property type="protein sequence ID" value="CAH3178746.1"/>
    <property type="molecule type" value="Genomic_DNA"/>
</dbReference>
<keyword evidence="3" id="KW-1185">Reference proteome</keyword>
<feature type="region of interest" description="Disordered" evidence="1">
    <location>
        <begin position="269"/>
        <end position="289"/>
    </location>
</feature>
<proteinExistence type="predicted"/>
<evidence type="ECO:0000256" key="1">
    <source>
        <dbReference type="SAM" id="MobiDB-lite"/>
    </source>
</evidence>
<sequence>MTKYYPYGVSISKGQLEKLSRAYNNNSAITIRLARNELSGPHELMLTKSQINKLRKVMSQGTGSDIKISKTQIRKAVKQGGSLWGSLINLGSKLLPMAMPLAKKAIAPLATGALSGLASLGVDKIFGIGQRGGFLIPMDKIAHLVAYKHLLSTGQKRDILNALQTGNGLVIRPTKTQQGGFLGTLLASIGVPLLLNALTGKGLQADRTGSANTTSVYVPDTTNGHGMYNPYPYMSPPFFGTWENPVEVTPHYVNQNGCFECCNCEPLSESDYESDSSHETYVPDGSDSD</sequence>
<protein>
    <submittedName>
        <fullName evidence="2">Uncharacterized protein</fullName>
    </submittedName>
</protein>
<gene>
    <name evidence="2" type="ORF">PEVE_00011942</name>
</gene>
<evidence type="ECO:0000313" key="2">
    <source>
        <dbReference type="EMBL" id="CAH3178746.1"/>
    </source>
</evidence>
<name>A0ABN8RMR6_9CNID</name>
<dbReference type="Proteomes" id="UP001159427">
    <property type="component" value="Unassembled WGS sequence"/>
</dbReference>
<organism evidence="2 3">
    <name type="scientific">Porites evermanni</name>
    <dbReference type="NCBI Taxonomy" id="104178"/>
    <lineage>
        <taxon>Eukaryota</taxon>
        <taxon>Metazoa</taxon>
        <taxon>Cnidaria</taxon>
        <taxon>Anthozoa</taxon>
        <taxon>Hexacorallia</taxon>
        <taxon>Scleractinia</taxon>
        <taxon>Fungiina</taxon>
        <taxon>Poritidae</taxon>
        <taxon>Porites</taxon>
    </lineage>
</organism>
<evidence type="ECO:0000313" key="3">
    <source>
        <dbReference type="Proteomes" id="UP001159427"/>
    </source>
</evidence>